<dbReference type="AlphaFoldDB" id="A0A225V5M9"/>
<sequence length="151" mass="17060">MCDLRMPVKDLSGPFSLVLVDAIGPLPATDSDNKHILLFAIQAPDLIPFVSMIIDAVICRHGVPEELLSDRVTNFTSVFACSLYHTLVIKCSHHPLTQQLVERFNDVYFPRVLFVYRTPCYKSLGATPFFSLYGRDPKFTLVLVFSYTTKD</sequence>
<dbReference type="SUPFAM" id="SSF53098">
    <property type="entry name" value="Ribonuclease H-like"/>
    <property type="match status" value="1"/>
</dbReference>
<organism evidence="1 2">
    <name type="scientific">Phytophthora megakarya</name>
    <dbReference type="NCBI Taxonomy" id="4795"/>
    <lineage>
        <taxon>Eukaryota</taxon>
        <taxon>Sar</taxon>
        <taxon>Stramenopiles</taxon>
        <taxon>Oomycota</taxon>
        <taxon>Peronosporomycetes</taxon>
        <taxon>Peronosporales</taxon>
        <taxon>Peronosporaceae</taxon>
        <taxon>Phytophthora</taxon>
    </lineage>
</organism>
<name>A0A225V5M9_9STRA</name>
<evidence type="ECO:0000313" key="2">
    <source>
        <dbReference type="Proteomes" id="UP000198211"/>
    </source>
</evidence>
<accession>A0A225V5M9</accession>
<dbReference type="EMBL" id="NBNE01007619">
    <property type="protein sequence ID" value="OWZ00414.1"/>
    <property type="molecule type" value="Genomic_DNA"/>
</dbReference>
<protein>
    <submittedName>
        <fullName evidence="1">Gag-pol fusion protein</fullName>
    </submittedName>
</protein>
<comment type="caution">
    <text evidence="1">The sequence shown here is derived from an EMBL/GenBank/DDBJ whole genome shotgun (WGS) entry which is preliminary data.</text>
</comment>
<dbReference type="STRING" id="4795.A0A225V5M9"/>
<reference evidence="2" key="1">
    <citation type="submission" date="2017-03" db="EMBL/GenBank/DDBJ databases">
        <title>Phytopthora megakarya and P. palmivora, two closely related causual agents of cacao black pod achieved similar genome size and gene model numbers by different mechanisms.</title>
        <authorList>
            <person name="Ali S."/>
            <person name="Shao J."/>
            <person name="Larry D.J."/>
            <person name="Kronmiller B."/>
            <person name="Shen D."/>
            <person name="Strem M.D."/>
            <person name="Melnick R.L."/>
            <person name="Guiltinan M.J."/>
            <person name="Tyler B.M."/>
            <person name="Meinhardt L.W."/>
            <person name="Bailey B.A."/>
        </authorList>
    </citation>
    <scope>NUCLEOTIDE SEQUENCE [LARGE SCALE GENOMIC DNA]</scope>
    <source>
        <strain evidence="2">zdho120</strain>
    </source>
</reference>
<proteinExistence type="predicted"/>
<dbReference type="OrthoDB" id="124182at2759"/>
<dbReference type="Proteomes" id="UP000198211">
    <property type="component" value="Unassembled WGS sequence"/>
</dbReference>
<dbReference type="Gene3D" id="3.30.420.10">
    <property type="entry name" value="Ribonuclease H-like superfamily/Ribonuclease H"/>
    <property type="match status" value="1"/>
</dbReference>
<keyword evidence="2" id="KW-1185">Reference proteome</keyword>
<gene>
    <name evidence="1" type="ORF">PHMEG_00028395</name>
</gene>
<dbReference type="GO" id="GO:0003676">
    <property type="term" value="F:nucleic acid binding"/>
    <property type="evidence" value="ECO:0007669"/>
    <property type="project" value="InterPro"/>
</dbReference>
<dbReference type="InterPro" id="IPR036397">
    <property type="entry name" value="RNaseH_sf"/>
</dbReference>
<evidence type="ECO:0000313" key="1">
    <source>
        <dbReference type="EMBL" id="OWZ00414.1"/>
    </source>
</evidence>
<dbReference type="InterPro" id="IPR012337">
    <property type="entry name" value="RNaseH-like_sf"/>
</dbReference>